<protein>
    <submittedName>
        <fullName evidence="3">Amidohydrolase family protein</fullName>
    </submittedName>
</protein>
<dbReference type="InterPro" id="IPR032465">
    <property type="entry name" value="ACMSD"/>
</dbReference>
<organism evidence="3 4">
    <name type="scientific">Streptomyces spinosisporus</name>
    <dbReference type="NCBI Taxonomy" id="2927582"/>
    <lineage>
        <taxon>Bacteria</taxon>
        <taxon>Bacillati</taxon>
        <taxon>Actinomycetota</taxon>
        <taxon>Actinomycetes</taxon>
        <taxon>Kitasatosporales</taxon>
        <taxon>Streptomycetaceae</taxon>
        <taxon>Streptomyces</taxon>
    </lineage>
</organism>
<dbReference type="Proteomes" id="UP001165270">
    <property type="component" value="Unassembled WGS sequence"/>
</dbReference>
<sequence length="322" mass="35062">MRTIDTHTHVVPSGLMAPDHDERWPVVVERDDNSSDVLIAGRVFRTVPRTAYDLEYRAEQLAPDHVQVLSPMPELFSYWGKPEAAADYCTSVNEWIAAGVNKFPHAFRGFGIAAMQDPDVACGQLSQIAALGLPGVEIGSNIAGVALHDKRYVEFFDEAARLGLVVFVHAFHPPGIGTFTDPMAGNGVTFPNEMGQAVGGLIAEGVLERFGDLKILASHGGGSLVSLLPRLQFIAKNYERSRLLMPRDPADYARKIHYDMLVFSAPLLSLLLDSVGAGRVVVGSDKPFMNHDPVTLLEHFPHLGSATIESIRWGNAARLLGM</sequence>
<comment type="caution">
    <text evidence="3">The sequence shown here is derived from an EMBL/GenBank/DDBJ whole genome shotgun (WGS) entry which is preliminary data.</text>
</comment>
<dbReference type="InterPro" id="IPR006680">
    <property type="entry name" value="Amidohydro-rel"/>
</dbReference>
<evidence type="ECO:0000259" key="2">
    <source>
        <dbReference type="Pfam" id="PF04909"/>
    </source>
</evidence>
<keyword evidence="4" id="KW-1185">Reference proteome</keyword>
<feature type="domain" description="Amidohydrolase-related" evidence="2">
    <location>
        <begin position="4"/>
        <end position="321"/>
    </location>
</feature>
<gene>
    <name evidence="3" type="ORF">MQN93_38990</name>
</gene>
<dbReference type="RefSeq" id="WP_242713206.1">
    <property type="nucleotide sequence ID" value="NZ_JALDAX010000024.1"/>
</dbReference>
<dbReference type="InterPro" id="IPR032466">
    <property type="entry name" value="Metal_Hydrolase"/>
</dbReference>
<dbReference type="SUPFAM" id="SSF51556">
    <property type="entry name" value="Metallo-dependent hydrolases"/>
    <property type="match status" value="1"/>
</dbReference>
<dbReference type="Gene3D" id="3.20.20.140">
    <property type="entry name" value="Metal-dependent hydrolases"/>
    <property type="match status" value="1"/>
</dbReference>
<keyword evidence="1" id="KW-0456">Lyase</keyword>
<name>A0ABS9XUF5_9ACTN</name>
<reference evidence="3" key="1">
    <citation type="submission" date="2022-03" db="EMBL/GenBank/DDBJ databases">
        <title>Streptomyces 7R015 and 7R016 isolated from Barleria lupulina in Thailand.</title>
        <authorList>
            <person name="Kanchanasin P."/>
            <person name="Phongsopitanun W."/>
            <person name="Tanasupawat S."/>
        </authorList>
    </citation>
    <scope>NUCLEOTIDE SEQUENCE</scope>
    <source>
        <strain evidence="3">7R016</strain>
    </source>
</reference>
<accession>A0ABS9XUF5</accession>
<evidence type="ECO:0000313" key="3">
    <source>
        <dbReference type="EMBL" id="MCI3245709.1"/>
    </source>
</evidence>
<dbReference type="PANTHER" id="PTHR21240">
    <property type="entry name" value="2-AMINO-3-CARBOXYLMUCONATE-6-SEMIALDEHYDE DECARBOXYLASE"/>
    <property type="match status" value="1"/>
</dbReference>
<dbReference type="Pfam" id="PF04909">
    <property type="entry name" value="Amidohydro_2"/>
    <property type="match status" value="1"/>
</dbReference>
<proteinExistence type="predicted"/>
<evidence type="ECO:0000256" key="1">
    <source>
        <dbReference type="ARBA" id="ARBA00023239"/>
    </source>
</evidence>
<dbReference type="EMBL" id="JALDAX010000024">
    <property type="protein sequence ID" value="MCI3245709.1"/>
    <property type="molecule type" value="Genomic_DNA"/>
</dbReference>
<dbReference type="PANTHER" id="PTHR21240:SF28">
    <property type="entry name" value="ISO-OROTATE DECARBOXYLASE (EUROFUNG)"/>
    <property type="match status" value="1"/>
</dbReference>
<evidence type="ECO:0000313" key="4">
    <source>
        <dbReference type="Proteomes" id="UP001165270"/>
    </source>
</evidence>